<name>A0AA35X4U3_GEOBA</name>
<evidence type="ECO:0000313" key="1">
    <source>
        <dbReference type="EMBL" id="CAI8038125.1"/>
    </source>
</evidence>
<evidence type="ECO:0000313" key="2">
    <source>
        <dbReference type="Proteomes" id="UP001174909"/>
    </source>
</evidence>
<proteinExistence type="predicted"/>
<reference evidence="1" key="1">
    <citation type="submission" date="2023-03" db="EMBL/GenBank/DDBJ databases">
        <authorList>
            <person name="Steffen K."/>
            <person name="Cardenas P."/>
        </authorList>
    </citation>
    <scope>NUCLEOTIDE SEQUENCE</scope>
</reference>
<accession>A0AA35X4U3</accession>
<comment type="caution">
    <text evidence="1">The sequence shown here is derived from an EMBL/GenBank/DDBJ whole genome shotgun (WGS) entry which is preliminary data.</text>
</comment>
<dbReference type="EMBL" id="CASHTH010002976">
    <property type="protein sequence ID" value="CAI8038125.1"/>
    <property type="molecule type" value="Genomic_DNA"/>
</dbReference>
<keyword evidence="2" id="KW-1185">Reference proteome</keyword>
<dbReference type="Proteomes" id="UP001174909">
    <property type="component" value="Unassembled WGS sequence"/>
</dbReference>
<dbReference type="AlphaFoldDB" id="A0AA35X4U3"/>
<protein>
    <submittedName>
        <fullName evidence="1">Uncharacterized protein</fullName>
    </submittedName>
</protein>
<sequence length="78" mass="8695">MHELSRTIADDLPEPRTLAGAWREMRATWKRQRIEPDYQYDTPVPTPAVVKHARARDDDELGTSIGDLAPGILARAGA</sequence>
<gene>
    <name evidence="1" type="ORF">GBAR_LOCUS21266</name>
</gene>
<organism evidence="1 2">
    <name type="scientific">Geodia barretti</name>
    <name type="common">Barrett's horny sponge</name>
    <dbReference type="NCBI Taxonomy" id="519541"/>
    <lineage>
        <taxon>Eukaryota</taxon>
        <taxon>Metazoa</taxon>
        <taxon>Porifera</taxon>
        <taxon>Demospongiae</taxon>
        <taxon>Heteroscleromorpha</taxon>
        <taxon>Tetractinellida</taxon>
        <taxon>Astrophorina</taxon>
        <taxon>Geodiidae</taxon>
        <taxon>Geodia</taxon>
    </lineage>
</organism>